<comment type="caution">
    <text evidence="2">The sequence shown here is derived from an EMBL/GenBank/DDBJ whole genome shotgun (WGS) entry which is preliminary data.</text>
</comment>
<feature type="chain" id="PRO_5019856423" description="Neprosin activation peptide domain-containing protein" evidence="1">
    <location>
        <begin position="18"/>
        <end position="110"/>
    </location>
</feature>
<evidence type="ECO:0008006" key="4">
    <source>
        <dbReference type="Google" id="ProtNLM"/>
    </source>
</evidence>
<evidence type="ECO:0000256" key="1">
    <source>
        <dbReference type="SAM" id="SignalP"/>
    </source>
</evidence>
<evidence type="ECO:0000313" key="2">
    <source>
        <dbReference type="EMBL" id="RXH71432.1"/>
    </source>
</evidence>
<dbReference type="AlphaFoldDB" id="A0A498HNF8"/>
<protein>
    <recommendedName>
        <fullName evidence="4">Neprosin activation peptide domain-containing protein</fullName>
    </recommendedName>
</protein>
<feature type="signal peptide" evidence="1">
    <location>
        <begin position="1"/>
        <end position="17"/>
    </location>
</feature>
<name>A0A498HNF8_MALDO</name>
<sequence>MKSVYIIFLCFLITVLCLSSHKISTDSRTSLPGRRPTRKLSMSLTNNKVNKYQKFKVVDGDRESETSKFREIPVVIKHSNSNSDLDELVYHIDYHGVTTHPNPTPRHPTP</sequence>
<accession>A0A498HNF8</accession>
<dbReference type="EMBL" id="RDQH01000342">
    <property type="protein sequence ID" value="RXH71432.1"/>
    <property type="molecule type" value="Genomic_DNA"/>
</dbReference>
<keyword evidence="3" id="KW-1185">Reference proteome</keyword>
<proteinExistence type="predicted"/>
<keyword evidence="1" id="KW-0732">Signal</keyword>
<reference evidence="2 3" key="1">
    <citation type="submission" date="2018-10" db="EMBL/GenBank/DDBJ databases">
        <title>A high-quality apple genome assembly.</title>
        <authorList>
            <person name="Hu J."/>
        </authorList>
    </citation>
    <scope>NUCLEOTIDE SEQUENCE [LARGE SCALE GENOMIC DNA]</scope>
    <source>
        <strain evidence="3">cv. HFTH1</strain>
        <tissue evidence="2">Young leaf</tissue>
    </source>
</reference>
<organism evidence="2 3">
    <name type="scientific">Malus domestica</name>
    <name type="common">Apple</name>
    <name type="synonym">Pyrus malus</name>
    <dbReference type="NCBI Taxonomy" id="3750"/>
    <lineage>
        <taxon>Eukaryota</taxon>
        <taxon>Viridiplantae</taxon>
        <taxon>Streptophyta</taxon>
        <taxon>Embryophyta</taxon>
        <taxon>Tracheophyta</taxon>
        <taxon>Spermatophyta</taxon>
        <taxon>Magnoliopsida</taxon>
        <taxon>eudicotyledons</taxon>
        <taxon>Gunneridae</taxon>
        <taxon>Pentapetalae</taxon>
        <taxon>rosids</taxon>
        <taxon>fabids</taxon>
        <taxon>Rosales</taxon>
        <taxon>Rosaceae</taxon>
        <taxon>Amygdaloideae</taxon>
        <taxon>Maleae</taxon>
        <taxon>Malus</taxon>
    </lineage>
</organism>
<evidence type="ECO:0000313" key="3">
    <source>
        <dbReference type="Proteomes" id="UP000290289"/>
    </source>
</evidence>
<dbReference type="Proteomes" id="UP000290289">
    <property type="component" value="Chromosome 16"/>
</dbReference>
<gene>
    <name evidence="2" type="ORF">DVH24_018787</name>
</gene>